<name>A0A552UVU3_9FLAO</name>
<keyword evidence="3" id="KW-1185">Reference proteome</keyword>
<dbReference type="AlphaFoldDB" id="A0A552UVU3"/>
<comment type="caution">
    <text evidence="2">The sequence shown here is derived from an EMBL/GenBank/DDBJ whole genome shotgun (WGS) entry which is preliminary data.</text>
</comment>
<dbReference type="Pfam" id="PF14292">
    <property type="entry name" value="SusE"/>
    <property type="match status" value="1"/>
</dbReference>
<accession>A0A552UVU3</accession>
<proteinExistence type="predicted"/>
<dbReference type="GO" id="GO:2001070">
    <property type="term" value="F:starch binding"/>
    <property type="evidence" value="ECO:0007669"/>
    <property type="project" value="InterPro"/>
</dbReference>
<dbReference type="InterPro" id="IPR025970">
    <property type="entry name" value="SusE"/>
</dbReference>
<dbReference type="EMBL" id="VJVZ01000013">
    <property type="protein sequence ID" value="TRW22342.1"/>
    <property type="molecule type" value="Genomic_DNA"/>
</dbReference>
<feature type="domain" description="SusE outer membrane protein" evidence="1">
    <location>
        <begin position="24"/>
        <end position="128"/>
    </location>
</feature>
<protein>
    <submittedName>
        <fullName evidence="2">SusF/SusE family outer membrane protein</fullName>
    </submittedName>
</protein>
<reference evidence="2 3" key="1">
    <citation type="submission" date="2019-07" db="EMBL/GenBank/DDBJ databases">
        <title>Flavobacterium sp. nov., isolated from glacier ice.</title>
        <authorList>
            <person name="Liu Q."/>
            <person name="Xin Y.-H."/>
        </authorList>
    </citation>
    <scope>NUCLEOTIDE SEQUENCE [LARGE SCALE GENOMIC DNA]</scope>
    <source>
        <strain evidence="2 3">ZT4R6</strain>
    </source>
</reference>
<dbReference type="OrthoDB" id="975117at2"/>
<organism evidence="2 3">
    <name type="scientific">Flavobacterium zepuense</name>
    <dbReference type="NCBI Taxonomy" id="2593302"/>
    <lineage>
        <taxon>Bacteria</taxon>
        <taxon>Pseudomonadati</taxon>
        <taxon>Bacteroidota</taxon>
        <taxon>Flavobacteriia</taxon>
        <taxon>Flavobacteriales</taxon>
        <taxon>Flavobacteriaceae</taxon>
        <taxon>Flavobacterium</taxon>
    </lineage>
</organism>
<evidence type="ECO:0000313" key="2">
    <source>
        <dbReference type="EMBL" id="TRW22342.1"/>
    </source>
</evidence>
<dbReference type="GO" id="GO:0019867">
    <property type="term" value="C:outer membrane"/>
    <property type="evidence" value="ECO:0007669"/>
    <property type="project" value="InterPro"/>
</dbReference>
<dbReference type="Gene3D" id="2.60.40.3620">
    <property type="match status" value="2"/>
</dbReference>
<dbReference type="RefSeq" id="WP_143374759.1">
    <property type="nucleotide sequence ID" value="NZ_VJVZ01000013.1"/>
</dbReference>
<evidence type="ECO:0000259" key="1">
    <source>
        <dbReference type="Pfam" id="PF14292"/>
    </source>
</evidence>
<dbReference type="PROSITE" id="PS51257">
    <property type="entry name" value="PROKAR_LIPOPROTEIN"/>
    <property type="match status" value="1"/>
</dbReference>
<evidence type="ECO:0000313" key="3">
    <source>
        <dbReference type="Proteomes" id="UP000320643"/>
    </source>
</evidence>
<gene>
    <name evidence="2" type="ORF">FMM05_17710</name>
</gene>
<dbReference type="Proteomes" id="UP000320643">
    <property type="component" value="Unassembled WGS sequence"/>
</dbReference>
<sequence length="366" mass="38621">MKNIFKCFMAAIIISGFASCEEEQDLIYVTPAASFQILTPQAGEGVILTAETANNPGLVISWEDMDYGTDTAINYTVQVAANGSDFSAPVSLASTGSTYATITASALNTAALGLGLEPGVEGAIDVRVMSTVGTQDGQAAYSNTITYLVTPYQSAVALQDFFLVGDATDAGWENNNNNVPLFRDPEETNMYYYTGYFNAGAFKFLAAKGEWHPQYGAASDGVLGASGADGSNEPGTINVATAGYYTFTVDTDAMTYTFTAYEAGAGATTYPSMGYIGSGTPGGWDADTDMTVSAINPHLWHATGAALVDGEMKFREGDAWTNSWGDTTPISGQGQNANDGNIPVTTGTYDIWFNDLDGRYILIPVN</sequence>